<accession>A0A5N5GPU5</accession>
<reference evidence="1 2" key="1">
    <citation type="submission" date="2019-09" db="EMBL/GenBank/DDBJ databases">
        <authorList>
            <person name="Ou C."/>
        </authorList>
    </citation>
    <scope>NUCLEOTIDE SEQUENCE [LARGE SCALE GENOMIC DNA]</scope>
    <source>
        <strain evidence="1">S2</strain>
        <tissue evidence="1">Leaf</tissue>
    </source>
</reference>
<proteinExistence type="predicted"/>
<dbReference type="EMBL" id="SMOL01000401">
    <property type="protein sequence ID" value="KAB2617606.1"/>
    <property type="molecule type" value="Genomic_DNA"/>
</dbReference>
<keyword evidence="2" id="KW-1185">Reference proteome</keyword>
<gene>
    <name evidence="1" type="ORF">D8674_013475</name>
</gene>
<sequence length="96" mass="10839">MKVRTQLSEGSKFPEIDVFSDVYVRPRDELDKSLHTTMMEKRQLVIQESTSQLPPKISLKPWINLSGKGQGCIVGGWGMPGGKNLEPLHHPSQRVR</sequence>
<dbReference type="OrthoDB" id="1708998at2759"/>
<reference evidence="1 2" key="3">
    <citation type="submission" date="2019-11" db="EMBL/GenBank/DDBJ databases">
        <title>A de novo genome assembly of a pear dwarfing rootstock.</title>
        <authorList>
            <person name="Wang F."/>
            <person name="Wang J."/>
            <person name="Li S."/>
            <person name="Zhang Y."/>
            <person name="Fang M."/>
            <person name="Ma L."/>
            <person name="Zhao Y."/>
            <person name="Jiang S."/>
        </authorList>
    </citation>
    <scope>NUCLEOTIDE SEQUENCE [LARGE SCALE GENOMIC DNA]</scope>
    <source>
        <strain evidence="1">S2</strain>
        <tissue evidence="1">Leaf</tissue>
    </source>
</reference>
<reference evidence="2" key="2">
    <citation type="submission" date="2019-10" db="EMBL/GenBank/DDBJ databases">
        <title>A de novo genome assembly of a pear dwarfing rootstock.</title>
        <authorList>
            <person name="Wang F."/>
            <person name="Wang J."/>
            <person name="Li S."/>
            <person name="Zhang Y."/>
            <person name="Fang M."/>
            <person name="Ma L."/>
            <person name="Zhao Y."/>
            <person name="Jiang S."/>
        </authorList>
    </citation>
    <scope>NUCLEOTIDE SEQUENCE [LARGE SCALE GENOMIC DNA]</scope>
</reference>
<protein>
    <submittedName>
        <fullName evidence="1">Uncharacterized protein</fullName>
    </submittedName>
</protein>
<dbReference type="AlphaFoldDB" id="A0A5N5GPU5"/>
<evidence type="ECO:0000313" key="1">
    <source>
        <dbReference type="EMBL" id="KAB2617606.1"/>
    </source>
</evidence>
<organism evidence="1 2">
    <name type="scientific">Pyrus ussuriensis x Pyrus communis</name>
    <dbReference type="NCBI Taxonomy" id="2448454"/>
    <lineage>
        <taxon>Eukaryota</taxon>
        <taxon>Viridiplantae</taxon>
        <taxon>Streptophyta</taxon>
        <taxon>Embryophyta</taxon>
        <taxon>Tracheophyta</taxon>
        <taxon>Spermatophyta</taxon>
        <taxon>Magnoliopsida</taxon>
        <taxon>eudicotyledons</taxon>
        <taxon>Gunneridae</taxon>
        <taxon>Pentapetalae</taxon>
        <taxon>rosids</taxon>
        <taxon>fabids</taxon>
        <taxon>Rosales</taxon>
        <taxon>Rosaceae</taxon>
        <taxon>Amygdaloideae</taxon>
        <taxon>Maleae</taxon>
        <taxon>Pyrus</taxon>
    </lineage>
</organism>
<dbReference type="Proteomes" id="UP000327157">
    <property type="component" value="Chromosome 15"/>
</dbReference>
<name>A0A5N5GPU5_9ROSA</name>
<comment type="caution">
    <text evidence="1">The sequence shown here is derived from an EMBL/GenBank/DDBJ whole genome shotgun (WGS) entry which is preliminary data.</text>
</comment>
<evidence type="ECO:0000313" key="2">
    <source>
        <dbReference type="Proteomes" id="UP000327157"/>
    </source>
</evidence>